<dbReference type="EMBL" id="UYRU01054809">
    <property type="protein sequence ID" value="VDN12814.1"/>
    <property type="molecule type" value="Genomic_DNA"/>
</dbReference>
<dbReference type="Proteomes" id="UP000281553">
    <property type="component" value="Unassembled WGS sequence"/>
</dbReference>
<sequence length="182" mass="19973">MTFFGLNIDKSQEDWNSRRLRYLLKKYGSIKPAKLVSNGALHLPAGSLYSPAPNENPFAAENWVGLIETPDPSVSQVAVIPSPKFTAPDIEDGKSQGPSYLTTACIPFLQRRHGRTQSPLDETAEGPSAHVQQRDLRENSNAVESPERQLFLSDNLAPSDAFLASTSIFRSESFTTPVGVEQ</sequence>
<name>A0A3P7L8D0_DIBLA</name>
<gene>
    <name evidence="2" type="ORF">DILT_LOCUS8645</name>
</gene>
<dbReference type="OrthoDB" id="6286729at2759"/>
<evidence type="ECO:0000313" key="3">
    <source>
        <dbReference type="Proteomes" id="UP000281553"/>
    </source>
</evidence>
<keyword evidence="3" id="KW-1185">Reference proteome</keyword>
<evidence type="ECO:0000256" key="1">
    <source>
        <dbReference type="SAM" id="MobiDB-lite"/>
    </source>
</evidence>
<accession>A0A3P7L8D0</accession>
<feature type="region of interest" description="Disordered" evidence="1">
    <location>
        <begin position="117"/>
        <end position="147"/>
    </location>
</feature>
<reference evidence="2 3" key="1">
    <citation type="submission" date="2018-11" db="EMBL/GenBank/DDBJ databases">
        <authorList>
            <consortium name="Pathogen Informatics"/>
        </authorList>
    </citation>
    <scope>NUCLEOTIDE SEQUENCE [LARGE SCALE GENOMIC DNA]</scope>
</reference>
<evidence type="ECO:0000313" key="2">
    <source>
        <dbReference type="EMBL" id="VDN12814.1"/>
    </source>
</evidence>
<proteinExistence type="predicted"/>
<dbReference type="AlphaFoldDB" id="A0A3P7L8D0"/>
<organism evidence="2 3">
    <name type="scientific">Dibothriocephalus latus</name>
    <name type="common">Fish tapeworm</name>
    <name type="synonym">Diphyllobothrium latum</name>
    <dbReference type="NCBI Taxonomy" id="60516"/>
    <lineage>
        <taxon>Eukaryota</taxon>
        <taxon>Metazoa</taxon>
        <taxon>Spiralia</taxon>
        <taxon>Lophotrochozoa</taxon>
        <taxon>Platyhelminthes</taxon>
        <taxon>Cestoda</taxon>
        <taxon>Eucestoda</taxon>
        <taxon>Diphyllobothriidea</taxon>
        <taxon>Diphyllobothriidae</taxon>
        <taxon>Dibothriocephalus</taxon>
    </lineage>
</organism>
<protein>
    <submittedName>
        <fullName evidence="2">Uncharacterized protein</fullName>
    </submittedName>
</protein>